<protein>
    <submittedName>
        <fullName evidence="1">Uncharacterized protein</fullName>
    </submittedName>
</protein>
<evidence type="ECO:0000313" key="1">
    <source>
        <dbReference type="EMBL" id="CAD2213333.1"/>
    </source>
</evidence>
<proteinExistence type="predicted"/>
<dbReference type="EMBL" id="LR877145">
    <property type="protein sequence ID" value="CAD2213333.1"/>
    <property type="molecule type" value="Genomic_DNA"/>
</dbReference>
<dbReference type="VEuPathDB" id="TriTrypDB:ADEAN_000077400"/>
<gene>
    <name evidence="1" type="ORF">ADEAN_000077400</name>
</gene>
<reference evidence="1 2" key="1">
    <citation type="submission" date="2020-08" db="EMBL/GenBank/DDBJ databases">
        <authorList>
            <person name="Newling K."/>
            <person name="Davey J."/>
            <person name="Forrester S."/>
        </authorList>
    </citation>
    <scope>NUCLEOTIDE SEQUENCE [LARGE SCALE GENOMIC DNA]</scope>
    <source>
        <strain evidence="2">Crithidia deanei Carvalho (ATCC PRA-265)</strain>
    </source>
</reference>
<dbReference type="Proteomes" id="UP000515908">
    <property type="component" value="Chromosome 01"/>
</dbReference>
<organism evidence="1 2">
    <name type="scientific">Angomonas deanei</name>
    <dbReference type="NCBI Taxonomy" id="59799"/>
    <lineage>
        <taxon>Eukaryota</taxon>
        <taxon>Discoba</taxon>
        <taxon>Euglenozoa</taxon>
        <taxon>Kinetoplastea</taxon>
        <taxon>Metakinetoplastina</taxon>
        <taxon>Trypanosomatida</taxon>
        <taxon>Trypanosomatidae</taxon>
        <taxon>Strigomonadinae</taxon>
        <taxon>Angomonas</taxon>
    </lineage>
</organism>
<name>S9VGJ7_9TRYP</name>
<evidence type="ECO:0000313" key="2">
    <source>
        <dbReference type="Proteomes" id="UP000515908"/>
    </source>
</evidence>
<dbReference type="AlphaFoldDB" id="S9VGJ7"/>
<keyword evidence="2" id="KW-1185">Reference proteome</keyword>
<accession>S9VGJ7</accession>
<dbReference type="OrthoDB" id="269021at2759"/>
<sequence>MRGIFQGEASWVCKLLVSQCGRVADKNVTDHIQSQETYSLQCRGAFLTSFCLKNVKEGDLVHVASKLIQRPKYVPIHESYFNETELLVTDSFGSISKVRSLF</sequence>